<dbReference type="Proteomes" id="UP000570595">
    <property type="component" value="Unassembled WGS sequence"/>
</dbReference>
<gene>
    <name evidence="2" type="ORF">FOZ61_002203</name>
</gene>
<protein>
    <submittedName>
        <fullName evidence="2">Uncharacterized protein</fullName>
    </submittedName>
</protein>
<proteinExistence type="predicted"/>
<sequence>MVVAWHPTTFHETHRQHTGVDHSKTERLPNVLREWSSMHPKDSHVIKPIKRYAAAFEGKMHDVMHARAHTMTGLLSKVQSELEGTIRPLDRAIKEALDLGQDFEGLDEATHYAANPWLTLLGGAQVRSLIEAHHGLAHVAHPSLLKMCDLTDKVTHLPMRSDCMPMMMYLNEGRMRVQRPSVNGFLRGRFFVEEAVDSEGVAASHIYHTRVSYRDCCGVAGDASTTAGSVCGDASVKSTTSVNASTAECGYMSSSSTASSAAIEPLRIRRVGRFLCDCFPEQAQVMPRKQVGRFEVQTLAPGCISRSEDGPELSGSQGMTAAFSKAIANRFAASDSSDSLGSLEDEMEVMKMSRPSQALSTHSTEQEQDIAGYLTHSASESSNLARKFRRNCRALERYQSKWEERIGKTQDDRKKMEERYKSKKAENEEGLPWLKIPDLPKRVSRNAHGVTKKYAKTSDLDKLLKTQYVAETMKGFIPPARRARELKRAPAERCLEAMGGDEPWDEATEKRFLRSEGQSPFKCQKTMKQNIGHKTTNWGRLTMLRMLHDTDSEIKQGRRLTYKAGGHGDEASELLLSSSMTSLVRGHIQKEILDMPAEARETIEEQVSSTLTHEAARDLRAWTDNRSNFLAKKAQRLERNNSFREHRAAAMRARSEDAANAKKSARRIQAWLRGPRPSRPYDDSGYRQDVKRWAKRGTEAHDRRRHYLARGQLTGGPYNDFSKLYTHEDRERAAVLLQRTWRARKFSWCLKSATQKMQQRRQELEKRARELQAGTLYWSIEEEDKKKAARERLRLSKLVRDVFHGGHSDGPRDNLRAKLVHWIRYAGRWAPRMMQAREIEMMRMLEGGIGHSEDYGYALEVACREGHRDGIIFFLSTPGMVDLVRPYMVKCTVCSAEASHNDCFALMLDQLNSQQLAELADTHPALYRSCGRRPSAPIALRRRRSSLGVTQGVVRGSEHTKLLRFARRKAGNVVRAWRLHFDPRCSGGKLDFENFVTASKEAGFIGDYATVFLEAQGLEPCKGQAYLRPSGCVTFHDLFDHKAEGTTLRPSEGLAMLRGTLNNTVRNSGRLKGAEPTERWVALFETTGSGRRISRDHFKQVCERWRLMPPEADLNTLFDWLDVDRDDHLLESDFK</sequence>
<dbReference type="EMBL" id="JABAHT010000016">
    <property type="protein sequence ID" value="KAF4670006.1"/>
    <property type="molecule type" value="Genomic_DNA"/>
</dbReference>
<evidence type="ECO:0000256" key="1">
    <source>
        <dbReference type="SAM" id="Coils"/>
    </source>
</evidence>
<reference evidence="2 3" key="1">
    <citation type="submission" date="2020-04" db="EMBL/GenBank/DDBJ databases">
        <title>Perkinsus olseni comparative genomics.</title>
        <authorList>
            <person name="Bogema D.R."/>
        </authorList>
    </citation>
    <scope>NUCLEOTIDE SEQUENCE [LARGE SCALE GENOMIC DNA]</scope>
    <source>
        <strain evidence="2">ATCC PRA-179</strain>
    </source>
</reference>
<accession>A0A7J6MF05</accession>
<evidence type="ECO:0000313" key="3">
    <source>
        <dbReference type="Proteomes" id="UP000570595"/>
    </source>
</evidence>
<keyword evidence="1" id="KW-0175">Coiled coil</keyword>
<evidence type="ECO:0000313" key="2">
    <source>
        <dbReference type="EMBL" id="KAF4670006.1"/>
    </source>
</evidence>
<dbReference type="OrthoDB" id="10367818at2759"/>
<organism evidence="2 3">
    <name type="scientific">Perkinsus olseni</name>
    <name type="common">Perkinsus atlanticus</name>
    <dbReference type="NCBI Taxonomy" id="32597"/>
    <lineage>
        <taxon>Eukaryota</taxon>
        <taxon>Sar</taxon>
        <taxon>Alveolata</taxon>
        <taxon>Perkinsozoa</taxon>
        <taxon>Perkinsea</taxon>
        <taxon>Perkinsida</taxon>
        <taxon>Perkinsidae</taxon>
        <taxon>Perkinsus</taxon>
    </lineage>
</organism>
<feature type="coiled-coil region" evidence="1">
    <location>
        <begin position="399"/>
        <end position="426"/>
    </location>
</feature>
<comment type="caution">
    <text evidence="2">The sequence shown here is derived from an EMBL/GenBank/DDBJ whole genome shotgun (WGS) entry which is preliminary data.</text>
</comment>
<dbReference type="AlphaFoldDB" id="A0A7J6MF05"/>
<name>A0A7J6MF05_PEROL</name>